<sequence length="82" mass="9171">MTRLTDDADYDACETSGNVSRPRSDFGNDHACNGLRTRCVLLRLPTNMTKLRKQCQTTSISDDVGSMHNNCQIRTVDLVHSI</sequence>
<dbReference type="EMBL" id="CAAALY010007247">
    <property type="protein sequence ID" value="VEL09788.1"/>
    <property type="molecule type" value="Genomic_DNA"/>
</dbReference>
<evidence type="ECO:0000313" key="1">
    <source>
        <dbReference type="EMBL" id="VEL09788.1"/>
    </source>
</evidence>
<name>A0A448WEE0_9PLAT</name>
<dbReference type="Proteomes" id="UP000784294">
    <property type="component" value="Unassembled WGS sequence"/>
</dbReference>
<protein>
    <submittedName>
        <fullName evidence="1">Uncharacterized protein</fullName>
    </submittedName>
</protein>
<keyword evidence="2" id="KW-1185">Reference proteome</keyword>
<accession>A0A448WEE0</accession>
<proteinExistence type="predicted"/>
<organism evidence="1 2">
    <name type="scientific">Protopolystoma xenopodis</name>
    <dbReference type="NCBI Taxonomy" id="117903"/>
    <lineage>
        <taxon>Eukaryota</taxon>
        <taxon>Metazoa</taxon>
        <taxon>Spiralia</taxon>
        <taxon>Lophotrochozoa</taxon>
        <taxon>Platyhelminthes</taxon>
        <taxon>Monogenea</taxon>
        <taxon>Polyopisthocotylea</taxon>
        <taxon>Polystomatidea</taxon>
        <taxon>Polystomatidae</taxon>
        <taxon>Protopolystoma</taxon>
    </lineage>
</organism>
<comment type="caution">
    <text evidence="1">The sequence shown here is derived from an EMBL/GenBank/DDBJ whole genome shotgun (WGS) entry which is preliminary data.</text>
</comment>
<evidence type="ECO:0000313" key="2">
    <source>
        <dbReference type="Proteomes" id="UP000784294"/>
    </source>
</evidence>
<reference evidence="1" key="1">
    <citation type="submission" date="2018-11" db="EMBL/GenBank/DDBJ databases">
        <authorList>
            <consortium name="Pathogen Informatics"/>
        </authorList>
    </citation>
    <scope>NUCLEOTIDE SEQUENCE</scope>
</reference>
<gene>
    <name evidence="1" type="ORF">PXEA_LOCUS3228</name>
</gene>
<dbReference type="AlphaFoldDB" id="A0A448WEE0"/>